<keyword evidence="2" id="KW-1185">Reference proteome</keyword>
<name>A0A6P1BMJ1_9BRAD</name>
<accession>A0A6P1BMJ1</accession>
<dbReference type="InterPro" id="IPR036388">
    <property type="entry name" value="WH-like_DNA-bd_sf"/>
</dbReference>
<dbReference type="AlphaFoldDB" id="A0A6P1BMJ1"/>
<organism evidence="1 2">
    <name type="scientific">Bradyrhizobium uaiense</name>
    <dbReference type="NCBI Taxonomy" id="2594946"/>
    <lineage>
        <taxon>Bacteria</taxon>
        <taxon>Pseudomonadati</taxon>
        <taxon>Pseudomonadota</taxon>
        <taxon>Alphaproteobacteria</taxon>
        <taxon>Hyphomicrobiales</taxon>
        <taxon>Nitrobacteraceae</taxon>
        <taxon>Bradyrhizobium</taxon>
    </lineage>
</organism>
<protein>
    <recommendedName>
        <fullName evidence="3">AsnC family protein</fullName>
    </recommendedName>
</protein>
<dbReference type="Gene3D" id="1.10.10.10">
    <property type="entry name" value="Winged helix-like DNA-binding domain superfamily/Winged helix DNA-binding domain"/>
    <property type="match status" value="1"/>
</dbReference>
<gene>
    <name evidence="1" type="ORF">FNJ47_29050</name>
</gene>
<dbReference type="Proteomes" id="UP000468531">
    <property type="component" value="Unassembled WGS sequence"/>
</dbReference>
<evidence type="ECO:0008006" key="3">
    <source>
        <dbReference type="Google" id="ProtNLM"/>
    </source>
</evidence>
<sequence length="63" mass="7021">MPAKQWSDEDEQRLLQMIRETAMTQRDIAHVLGRTEAAVSSRLSIIRKRGSSAARPRGTTPSA</sequence>
<proteinExistence type="predicted"/>
<dbReference type="EMBL" id="VKHP01000144">
    <property type="protein sequence ID" value="NEU99757.1"/>
    <property type="molecule type" value="Genomic_DNA"/>
</dbReference>
<evidence type="ECO:0000313" key="1">
    <source>
        <dbReference type="EMBL" id="NEU99757.1"/>
    </source>
</evidence>
<evidence type="ECO:0000313" key="2">
    <source>
        <dbReference type="Proteomes" id="UP000468531"/>
    </source>
</evidence>
<reference evidence="1 2" key="1">
    <citation type="journal article" date="2020" name="Arch. Microbiol.">
        <title>Bradyrhizobium uaiense sp. nov., a new highly efficient cowpea symbiont.</title>
        <authorList>
            <person name="Cabral Michel D."/>
            <person name="Azarias Guimaraes A."/>
            <person name="Martins da Costa E."/>
            <person name="Soares de Carvalho T."/>
            <person name="Balsanelli E."/>
            <person name="Willems A."/>
            <person name="Maltempi de Souza E."/>
            <person name="de Souza Moreira F.M."/>
        </authorList>
    </citation>
    <scope>NUCLEOTIDE SEQUENCE [LARGE SCALE GENOMIC DNA]</scope>
    <source>
        <strain evidence="1 2">UFLA 03-164</strain>
    </source>
</reference>
<comment type="caution">
    <text evidence="1">The sequence shown here is derived from an EMBL/GenBank/DDBJ whole genome shotgun (WGS) entry which is preliminary data.</text>
</comment>